<dbReference type="RefSeq" id="WP_126752660.1">
    <property type="nucleotide sequence ID" value="NZ_JBHUMT010000004.1"/>
</dbReference>
<sequence length="227" mass="26234">MRKRNTNNHNHTLHYDAEYAGFDLHTANAPYILPFLDRLHTVMDRVLQNHKRVLAVKFDLHLPAHTNPYLQRNPITEFIERVKAGIASYQKSLNRRSKRVYPTDVEYLAKVEQTEECELEHYHVVLFTNKDTLYPVGNLSHEDPTKLGQIIRQAWLKTHGLSADSPVALLHTSTPVFRVLQGPLSTDDPVHRDAFLHFSYLCKEGTTKYQGKRQSFYSSNAKNKARA</sequence>
<accession>A0A432YPG4</accession>
<dbReference type="AlphaFoldDB" id="A0A432YPG4"/>
<proteinExistence type="predicted"/>
<name>A0A432YPG4_9GAMM</name>
<evidence type="ECO:0000313" key="3">
    <source>
        <dbReference type="Proteomes" id="UP000288361"/>
    </source>
</evidence>
<comment type="caution">
    <text evidence="2">The sequence shown here is derived from an EMBL/GenBank/DDBJ whole genome shotgun (WGS) entry which is preliminary data.</text>
</comment>
<dbReference type="InterPro" id="IPR057271">
    <property type="entry name" value="YagK_YfjJ_C"/>
</dbReference>
<dbReference type="Proteomes" id="UP000288361">
    <property type="component" value="Unassembled WGS sequence"/>
</dbReference>
<feature type="domain" description="YagK/YfjJ C-terminal" evidence="1">
    <location>
        <begin position="47"/>
        <end position="218"/>
    </location>
</feature>
<evidence type="ECO:0000259" key="1">
    <source>
        <dbReference type="Pfam" id="PF11726"/>
    </source>
</evidence>
<evidence type="ECO:0000313" key="2">
    <source>
        <dbReference type="EMBL" id="RUO62798.1"/>
    </source>
</evidence>
<dbReference type="EMBL" id="PIQA01000011">
    <property type="protein sequence ID" value="RUO62798.1"/>
    <property type="molecule type" value="Genomic_DNA"/>
</dbReference>
<reference evidence="2 3" key="1">
    <citation type="journal article" date="2011" name="Front. Microbiol.">
        <title>Genomic signatures of strain selection and enhancement in Bacillus atrophaeus var. globigii, a historical biowarfare simulant.</title>
        <authorList>
            <person name="Gibbons H.S."/>
            <person name="Broomall S.M."/>
            <person name="McNew L.A."/>
            <person name="Daligault H."/>
            <person name="Chapman C."/>
            <person name="Bruce D."/>
            <person name="Karavis M."/>
            <person name="Krepps M."/>
            <person name="McGregor P.A."/>
            <person name="Hong C."/>
            <person name="Park K.H."/>
            <person name="Akmal A."/>
            <person name="Feldman A."/>
            <person name="Lin J.S."/>
            <person name="Chang W.E."/>
            <person name="Higgs B.W."/>
            <person name="Demirev P."/>
            <person name="Lindquist J."/>
            <person name="Liem A."/>
            <person name="Fochler E."/>
            <person name="Read T.D."/>
            <person name="Tapia R."/>
            <person name="Johnson S."/>
            <person name="Bishop-Lilly K.A."/>
            <person name="Detter C."/>
            <person name="Han C."/>
            <person name="Sozhamannan S."/>
            <person name="Rosenzweig C.N."/>
            <person name="Skowronski E.W."/>
        </authorList>
    </citation>
    <scope>NUCLEOTIDE SEQUENCE [LARGE SCALE GENOMIC DNA]</scope>
    <source>
        <strain evidence="2 3">TPS4-2</strain>
    </source>
</reference>
<organism evidence="2 3">
    <name type="scientific">Idiomarina piscisalsi</name>
    <dbReference type="NCBI Taxonomy" id="1096243"/>
    <lineage>
        <taxon>Bacteria</taxon>
        <taxon>Pseudomonadati</taxon>
        <taxon>Pseudomonadota</taxon>
        <taxon>Gammaproteobacteria</taxon>
        <taxon>Alteromonadales</taxon>
        <taxon>Idiomarinaceae</taxon>
        <taxon>Idiomarina</taxon>
    </lineage>
</organism>
<gene>
    <name evidence="2" type="ORF">CWI73_10040</name>
</gene>
<dbReference type="Pfam" id="PF11726">
    <property type="entry name" value="YagK_YfjJ_C"/>
    <property type="match status" value="1"/>
</dbReference>
<protein>
    <recommendedName>
        <fullName evidence="1">YagK/YfjJ C-terminal domain-containing protein</fullName>
    </recommendedName>
</protein>